<dbReference type="RefSeq" id="WP_110024092.1">
    <property type="nucleotide sequence ID" value="NZ_PDNZ01000008.1"/>
</dbReference>
<protein>
    <recommendedName>
        <fullName evidence="3">PpiC domain-containing protein</fullName>
    </recommendedName>
</protein>
<evidence type="ECO:0008006" key="3">
    <source>
        <dbReference type="Google" id="ProtNLM"/>
    </source>
</evidence>
<dbReference type="EMBL" id="PDNZ01000008">
    <property type="protein sequence ID" value="PWW81303.1"/>
    <property type="molecule type" value="Genomic_DNA"/>
</dbReference>
<sequence>MKLHIATGVLLFFMAGCDGVPDADVVARAGKHQLSRGELLASIDYSSSEDSLTASAIYIEDWKDIAALYQLALEEGIDKDPDARMLIEKATRHIVIQRFVDRKMDNAEKEGVYAIDSAEVSAFYQEFSGAFLCPETVYAVSRYYASTLQSAGRIENALRLHDGDEKHLQQLIESIEPGYAGKNRRTHPVRSLMPLEQLHLENDRMKEVLLSLAPGEHSSVIAVNDSLFVVMEMHDMVKKGSKKTFEQAYEEIEELLIVQKQKQYYSTLLGEAREKYQ</sequence>
<name>A0A317T3V2_9CHLB</name>
<comment type="caution">
    <text evidence="1">The sequence shown here is derived from an EMBL/GenBank/DDBJ whole genome shotgun (WGS) entry which is preliminary data.</text>
</comment>
<dbReference type="PROSITE" id="PS51257">
    <property type="entry name" value="PROKAR_LIPOPROTEIN"/>
    <property type="match status" value="1"/>
</dbReference>
<proteinExistence type="predicted"/>
<organism evidence="1 2">
    <name type="scientific">Prosthecochloris marina</name>
    <dbReference type="NCBI Taxonomy" id="2017681"/>
    <lineage>
        <taxon>Bacteria</taxon>
        <taxon>Pseudomonadati</taxon>
        <taxon>Chlorobiota</taxon>
        <taxon>Chlorobiia</taxon>
        <taxon>Chlorobiales</taxon>
        <taxon>Chlorobiaceae</taxon>
        <taxon>Prosthecochloris</taxon>
    </lineage>
</organism>
<reference evidence="2" key="1">
    <citation type="submission" date="2017-10" db="EMBL/GenBank/DDBJ databases">
        <authorList>
            <person name="Gaisin V.A."/>
            <person name="Rysina M.S."/>
            <person name="Grouzdev D.S."/>
        </authorList>
    </citation>
    <scope>NUCLEOTIDE SEQUENCE [LARGE SCALE GENOMIC DNA]</scope>
    <source>
        <strain evidence="2">V1</strain>
    </source>
</reference>
<evidence type="ECO:0000313" key="2">
    <source>
        <dbReference type="Proteomes" id="UP000246278"/>
    </source>
</evidence>
<dbReference type="Gene3D" id="3.10.50.40">
    <property type="match status" value="1"/>
</dbReference>
<evidence type="ECO:0000313" key="1">
    <source>
        <dbReference type="EMBL" id="PWW81303.1"/>
    </source>
</evidence>
<dbReference type="InterPro" id="IPR046357">
    <property type="entry name" value="PPIase_dom_sf"/>
</dbReference>
<dbReference type="AlphaFoldDB" id="A0A317T3V2"/>
<accession>A0A317T3V2</accession>
<dbReference type="GO" id="GO:0003755">
    <property type="term" value="F:peptidyl-prolyl cis-trans isomerase activity"/>
    <property type="evidence" value="ECO:0007669"/>
    <property type="project" value="InterPro"/>
</dbReference>
<dbReference type="Gene3D" id="1.10.4030.10">
    <property type="entry name" value="Porin chaperone SurA, peptide-binding domain"/>
    <property type="match status" value="1"/>
</dbReference>
<keyword evidence="2" id="KW-1185">Reference proteome</keyword>
<dbReference type="Proteomes" id="UP000246278">
    <property type="component" value="Unassembled WGS sequence"/>
</dbReference>
<dbReference type="OrthoDB" id="597737at2"/>
<gene>
    <name evidence="1" type="ORF">CR164_11220</name>
</gene>